<evidence type="ECO:0000256" key="1">
    <source>
        <dbReference type="SAM" id="SignalP"/>
    </source>
</evidence>
<evidence type="ECO:0000313" key="3">
    <source>
        <dbReference type="Proteomes" id="UP000198346"/>
    </source>
</evidence>
<accession>A0A239PMF1</accession>
<name>A0A239PMF1_9PROT</name>
<dbReference type="RefSeq" id="WP_089411238.1">
    <property type="nucleotide sequence ID" value="NZ_FZQA01000001.1"/>
</dbReference>
<gene>
    <name evidence="2" type="ORF">SAMN06297382_0785</name>
</gene>
<protein>
    <recommendedName>
        <fullName evidence="4">Lipoprotein</fullName>
    </recommendedName>
</protein>
<organism evidence="2 3">
    <name type="scientific">Amphiplicatus metriothermophilus</name>
    <dbReference type="NCBI Taxonomy" id="1519374"/>
    <lineage>
        <taxon>Bacteria</taxon>
        <taxon>Pseudomonadati</taxon>
        <taxon>Pseudomonadota</taxon>
        <taxon>Alphaproteobacteria</taxon>
        <taxon>Parvularculales</taxon>
        <taxon>Parvularculaceae</taxon>
        <taxon>Amphiplicatus</taxon>
    </lineage>
</organism>
<dbReference type="Proteomes" id="UP000198346">
    <property type="component" value="Unassembled WGS sequence"/>
</dbReference>
<reference evidence="2 3" key="1">
    <citation type="submission" date="2017-07" db="EMBL/GenBank/DDBJ databases">
        <authorList>
            <person name="Sun Z.S."/>
            <person name="Albrecht U."/>
            <person name="Echele G."/>
            <person name="Lee C.C."/>
        </authorList>
    </citation>
    <scope>NUCLEOTIDE SEQUENCE [LARGE SCALE GENOMIC DNA]</scope>
    <source>
        <strain evidence="2 3">CGMCC 1.12710</strain>
    </source>
</reference>
<evidence type="ECO:0008006" key="4">
    <source>
        <dbReference type="Google" id="ProtNLM"/>
    </source>
</evidence>
<keyword evidence="1" id="KW-0732">Signal</keyword>
<dbReference type="AlphaFoldDB" id="A0A239PMF1"/>
<keyword evidence="3" id="KW-1185">Reference proteome</keyword>
<proteinExistence type="predicted"/>
<feature type="signal peptide" evidence="1">
    <location>
        <begin position="1"/>
        <end position="22"/>
    </location>
</feature>
<feature type="chain" id="PRO_5012173060" description="Lipoprotein" evidence="1">
    <location>
        <begin position="23"/>
        <end position="111"/>
    </location>
</feature>
<sequence>MRSAGALAALFLAACASGGAPDAPGPDLNAASGGADARIRDGMARLGASPARGECFAARIAGALDGEDEEEAARIVEDAADRRAMRAGVLAAPGPVRRAFIGANFGCSLAQ</sequence>
<dbReference type="PROSITE" id="PS51257">
    <property type="entry name" value="PROKAR_LIPOPROTEIN"/>
    <property type="match status" value="1"/>
</dbReference>
<dbReference type="EMBL" id="FZQA01000001">
    <property type="protein sequence ID" value="SNT68284.1"/>
    <property type="molecule type" value="Genomic_DNA"/>
</dbReference>
<evidence type="ECO:0000313" key="2">
    <source>
        <dbReference type="EMBL" id="SNT68284.1"/>
    </source>
</evidence>